<sequence>MDKGLNRETDYSYFGHYIQPCTCPLNKGFPKIGISGWEYLEEYEVTGALDLEPVTASIDVYPSLLTHHGMAAWYPRLVEIPILVPDSDKIQRHALLLMGYRVDLFGIPYYIGKGAWTVDSWMNGYIRVRRDFVKFIVKIRGQIFWREDGIREFLQVNSVM</sequence>
<reference evidence="2" key="2">
    <citation type="submission" date="2025-08" db="UniProtKB">
        <authorList>
            <consortium name="RefSeq"/>
        </authorList>
    </citation>
    <scope>IDENTIFICATION</scope>
    <source>
        <tissue evidence="2">Leaf</tissue>
    </source>
</reference>
<dbReference type="RefSeq" id="XP_075096573.1">
    <property type="nucleotide sequence ID" value="XM_075240472.1"/>
</dbReference>
<accession>A0AC58TH84</accession>
<protein>
    <submittedName>
        <fullName evidence="2">Uncharacterized protein LOC142174640</fullName>
    </submittedName>
</protein>
<keyword evidence="1" id="KW-1185">Reference proteome</keyword>
<proteinExistence type="predicted"/>
<evidence type="ECO:0000313" key="1">
    <source>
        <dbReference type="Proteomes" id="UP000790787"/>
    </source>
</evidence>
<gene>
    <name evidence="2" type="primary">LOC142174640</name>
</gene>
<evidence type="ECO:0000313" key="2">
    <source>
        <dbReference type="RefSeq" id="XP_075096573.1"/>
    </source>
</evidence>
<reference evidence="1" key="1">
    <citation type="journal article" date="2014" name="Nat. Commun.">
        <title>The tobacco genome sequence and its comparison with those of tomato and potato.</title>
        <authorList>
            <person name="Sierro N."/>
            <person name="Battey J.N."/>
            <person name="Ouadi S."/>
            <person name="Bakaher N."/>
            <person name="Bovet L."/>
            <person name="Willig A."/>
            <person name="Goepfert S."/>
            <person name="Peitsch M.C."/>
            <person name="Ivanov N.V."/>
        </authorList>
    </citation>
    <scope>NUCLEOTIDE SEQUENCE [LARGE SCALE GENOMIC DNA]</scope>
</reference>
<dbReference type="Proteomes" id="UP000790787">
    <property type="component" value="Chromosome 20"/>
</dbReference>
<organism evidence="1 2">
    <name type="scientific">Nicotiana tabacum</name>
    <name type="common">Common tobacco</name>
    <dbReference type="NCBI Taxonomy" id="4097"/>
    <lineage>
        <taxon>Eukaryota</taxon>
        <taxon>Viridiplantae</taxon>
        <taxon>Streptophyta</taxon>
        <taxon>Embryophyta</taxon>
        <taxon>Tracheophyta</taxon>
        <taxon>Spermatophyta</taxon>
        <taxon>Magnoliopsida</taxon>
        <taxon>eudicotyledons</taxon>
        <taxon>Gunneridae</taxon>
        <taxon>Pentapetalae</taxon>
        <taxon>asterids</taxon>
        <taxon>lamiids</taxon>
        <taxon>Solanales</taxon>
        <taxon>Solanaceae</taxon>
        <taxon>Nicotianoideae</taxon>
        <taxon>Nicotianeae</taxon>
        <taxon>Nicotiana</taxon>
    </lineage>
</organism>
<name>A0AC58TH84_TOBAC</name>